<evidence type="ECO:0000256" key="17">
    <source>
        <dbReference type="PROSITE-ProRule" id="PRU00409"/>
    </source>
</evidence>
<evidence type="ECO:0000256" key="8">
    <source>
        <dbReference type="ARBA" id="ARBA00022960"/>
    </source>
</evidence>
<dbReference type="InterPro" id="IPR016185">
    <property type="entry name" value="PreATP-grasp_dom_sf"/>
</dbReference>
<feature type="domain" description="ATP-grasp" evidence="18">
    <location>
        <begin position="148"/>
        <end position="372"/>
    </location>
</feature>
<dbReference type="NCBIfam" id="NF002528">
    <property type="entry name" value="PRK01966.1-4"/>
    <property type="match status" value="1"/>
</dbReference>
<comment type="cofactor">
    <cofactor evidence="1">
        <name>Mn(2+)</name>
        <dbReference type="ChEBI" id="CHEBI:29035"/>
    </cofactor>
</comment>
<dbReference type="OrthoDB" id="9813261at2"/>
<evidence type="ECO:0000256" key="10">
    <source>
        <dbReference type="ARBA" id="ARBA00023211"/>
    </source>
</evidence>
<keyword evidence="10 16" id="KW-0464">Manganese</keyword>
<keyword evidence="7 16" id="KW-0460">Magnesium</keyword>
<dbReference type="Pfam" id="PF01820">
    <property type="entry name" value="Dala_Dala_lig_N"/>
    <property type="match status" value="1"/>
</dbReference>
<dbReference type="GO" id="GO:0005829">
    <property type="term" value="C:cytosol"/>
    <property type="evidence" value="ECO:0007669"/>
    <property type="project" value="TreeGrafter"/>
</dbReference>
<sequence>MAKRKCIAVMYGGRSSEHEISIITALQSMQAIDPLSYEVIPVYLALDGKWYTGEGLYDKKTYTRFDAEKKKLREILLPADPSIRGFVPVEGGVVSLTKPFRPDACLLAFHGQYGEDGCVQGLLELASIPYTGCQVMASSVAMNKTVCKKVAQAEGIPTLPYVEVKRQAAVKDICKLAKEVEDRLGKDSYPYFVKPVHLGSSIGISKAGHLEALKVSLAKALQYDEKALVEPCVTNIMEINVAVLDTNPIRTSVVEIPLSSGGALSYEDKYMRGGSKTSAASQGMASLQRVIDPVDLSCEIKRRAQDFAARFYESIGAKGIARLDFILDLNSDTLYFNEINPIPGSLSFYLWEKSEPRMLYPDLIHHLIESALSGAAAKDCLVPLVGFKALKYTETN</sequence>
<feature type="binding site" evidence="15">
    <location>
        <begin position="230"/>
        <end position="238"/>
    </location>
    <ligand>
        <name>ATP</name>
        <dbReference type="ChEBI" id="CHEBI:30616"/>
    </ligand>
</feature>
<dbReference type="PROSITE" id="PS50975">
    <property type="entry name" value="ATP_GRASP"/>
    <property type="match status" value="1"/>
</dbReference>
<dbReference type="GO" id="GO:0008716">
    <property type="term" value="F:D-alanine-D-alanine ligase activity"/>
    <property type="evidence" value="ECO:0007669"/>
    <property type="project" value="UniProtKB-UniRule"/>
</dbReference>
<feature type="binding site" evidence="16">
    <location>
        <position position="338"/>
    </location>
    <ligand>
        <name>Mg(2+)</name>
        <dbReference type="ChEBI" id="CHEBI:18420"/>
        <label>1</label>
    </ligand>
</feature>
<keyword evidence="6 17" id="KW-0067">ATP-binding</keyword>
<keyword evidence="5 15" id="KW-0547">Nucleotide-binding</keyword>
<dbReference type="InterPro" id="IPR013815">
    <property type="entry name" value="ATP_grasp_subdomain_1"/>
</dbReference>
<keyword evidence="13" id="KW-0963">Cytoplasm</keyword>
<feature type="active site" evidence="14">
    <location>
        <position position="347"/>
    </location>
</feature>
<evidence type="ECO:0000256" key="14">
    <source>
        <dbReference type="PIRSR" id="PIRSR039102-1"/>
    </source>
</evidence>
<accession>A0A0H5DTW3</accession>
<dbReference type="PROSITE" id="PS00844">
    <property type="entry name" value="DALA_DALA_LIGASE_2"/>
    <property type="match status" value="1"/>
</dbReference>
<dbReference type="Gene3D" id="3.30.1490.20">
    <property type="entry name" value="ATP-grasp fold, A domain"/>
    <property type="match status" value="1"/>
</dbReference>
<comment type="pathway">
    <text evidence="13">Cell wall biogenesis; peptidoglycan biosynthesis.</text>
</comment>
<dbReference type="HAMAP" id="MF_00047">
    <property type="entry name" value="Dala_Dala_lig"/>
    <property type="match status" value="1"/>
</dbReference>
<dbReference type="InterPro" id="IPR000291">
    <property type="entry name" value="D-Ala_lig_Van_CS"/>
</dbReference>
<feature type="binding site" evidence="15">
    <location>
        <begin position="337"/>
        <end position="338"/>
    </location>
    <ligand>
        <name>ATP</name>
        <dbReference type="ChEBI" id="CHEBI:30616"/>
    </ligand>
</feature>
<keyword evidence="9 13" id="KW-0573">Peptidoglycan synthesis</keyword>
<evidence type="ECO:0000256" key="9">
    <source>
        <dbReference type="ARBA" id="ARBA00022984"/>
    </source>
</evidence>
<dbReference type="EMBL" id="CWGJ01000027">
    <property type="protein sequence ID" value="CRX39329.1"/>
    <property type="molecule type" value="Genomic_DNA"/>
</dbReference>
<proteinExistence type="inferred from homology"/>
<evidence type="ECO:0000256" key="7">
    <source>
        <dbReference type="ARBA" id="ARBA00022842"/>
    </source>
</evidence>
<evidence type="ECO:0000313" key="19">
    <source>
        <dbReference type="EMBL" id="CRX39329.1"/>
    </source>
</evidence>
<keyword evidence="8 13" id="KW-0133">Cell shape</keyword>
<dbReference type="GO" id="GO:0046872">
    <property type="term" value="F:metal ion binding"/>
    <property type="evidence" value="ECO:0007669"/>
    <property type="project" value="UniProtKB-KW"/>
</dbReference>
<dbReference type="Gene3D" id="3.30.470.20">
    <property type="entry name" value="ATP-grasp fold, B domain"/>
    <property type="match status" value="1"/>
</dbReference>
<dbReference type="PIRSF" id="PIRSF039102">
    <property type="entry name" value="Ddl/VanB"/>
    <property type="match status" value="1"/>
</dbReference>
<dbReference type="InterPro" id="IPR005905">
    <property type="entry name" value="D_ala_D_ala"/>
</dbReference>
<keyword evidence="11 13" id="KW-0961">Cell wall biogenesis/degradation</keyword>
<dbReference type="GO" id="GO:0009252">
    <property type="term" value="P:peptidoglycan biosynthetic process"/>
    <property type="evidence" value="ECO:0007669"/>
    <property type="project" value="UniProtKB-UniRule"/>
</dbReference>
<dbReference type="Pfam" id="PF07478">
    <property type="entry name" value="Dala_Dala_lig_C"/>
    <property type="match status" value="1"/>
</dbReference>
<dbReference type="InterPro" id="IPR011761">
    <property type="entry name" value="ATP-grasp"/>
</dbReference>
<comment type="cofactor">
    <cofactor evidence="16">
        <name>Mg(2+)</name>
        <dbReference type="ChEBI" id="CHEBI:18420"/>
    </cofactor>
    <cofactor evidence="16">
        <name>Mn(2+)</name>
        <dbReference type="ChEBI" id="CHEBI:29035"/>
    </cofactor>
    <text evidence="16">Binds 2 magnesium or manganese ions per subunit.</text>
</comment>
<dbReference type="Proteomes" id="UP000220251">
    <property type="component" value="Unassembled WGS sequence"/>
</dbReference>
<dbReference type="Gene3D" id="3.40.50.20">
    <property type="match status" value="1"/>
</dbReference>
<keyword evidence="20" id="KW-1185">Reference proteome</keyword>
<evidence type="ECO:0000256" key="6">
    <source>
        <dbReference type="ARBA" id="ARBA00022840"/>
    </source>
</evidence>
<evidence type="ECO:0000259" key="18">
    <source>
        <dbReference type="PROSITE" id="PS50975"/>
    </source>
</evidence>
<dbReference type="PROSITE" id="PS00843">
    <property type="entry name" value="DALA_DALA_LIGASE_1"/>
    <property type="match status" value="1"/>
</dbReference>
<feature type="binding site" evidence="16">
    <location>
        <position position="338"/>
    </location>
    <ligand>
        <name>Mg(2+)</name>
        <dbReference type="ChEBI" id="CHEBI:18420"/>
        <label>2</label>
    </ligand>
</feature>
<evidence type="ECO:0000256" key="16">
    <source>
        <dbReference type="PIRSR" id="PIRSR039102-3"/>
    </source>
</evidence>
<evidence type="ECO:0000256" key="3">
    <source>
        <dbReference type="ARBA" id="ARBA00022598"/>
    </source>
</evidence>
<evidence type="ECO:0000256" key="2">
    <source>
        <dbReference type="ARBA" id="ARBA00010871"/>
    </source>
</evidence>
<dbReference type="PANTHER" id="PTHR23132">
    <property type="entry name" value="D-ALANINE--D-ALANINE LIGASE"/>
    <property type="match status" value="1"/>
</dbReference>
<evidence type="ECO:0000256" key="11">
    <source>
        <dbReference type="ARBA" id="ARBA00023316"/>
    </source>
</evidence>
<feature type="binding site" evidence="16">
    <location>
        <position position="340"/>
    </location>
    <ligand>
        <name>Mg(2+)</name>
        <dbReference type="ChEBI" id="CHEBI:18420"/>
        <label>2</label>
    </ligand>
</feature>
<dbReference type="GO" id="GO:0071555">
    <property type="term" value="P:cell wall organization"/>
    <property type="evidence" value="ECO:0007669"/>
    <property type="project" value="UniProtKB-KW"/>
</dbReference>
<dbReference type="AlphaFoldDB" id="A0A0H5DTW3"/>
<evidence type="ECO:0000256" key="13">
    <source>
        <dbReference type="HAMAP-Rule" id="MF_00047"/>
    </source>
</evidence>
<dbReference type="UniPathway" id="UPA00219"/>
<feature type="binding site" evidence="15">
    <location>
        <position position="144"/>
    </location>
    <ligand>
        <name>ATP</name>
        <dbReference type="ChEBI" id="CHEBI:30616"/>
    </ligand>
</feature>
<feature type="binding site" evidence="15">
    <location>
        <begin position="192"/>
        <end position="194"/>
    </location>
    <ligand>
        <name>ATP</name>
        <dbReference type="ChEBI" id="CHEBI:30616"/>
    </ligand>
</feature>
<feature type="active site" evidence="14">
    <location>
        <position position="17"/>
    </location>
</feature>
<dbReference type="InterPro" id="IPR011127">
    <property type="entry name" value="Dala_Dala_lig_N"/>
</dbReference>
<comment type="subcellular location">
    <subcellularLocation>
        <location evidence="13">Cytoplasm</location>
    </subcellularLocation>
</comment>
<organism evidence="19 20">
    <name type="scientific">Estrella lausannensis</name>
    <dbReference type="NCBI Taxonomy" id="483423"/>
    <lineage>
        <taxon>Bacteria</taxon>
        <taxon>Pseudomonadati</taxon>
        <taxon>Chlamydiota</taxon>
        <taxon>Chlamydiia</taxon>
        <taxon>Parachlamydiales</taxon>
        <taxon>Candidatus Criblamydiaceae</taxon>
        <taxon>Estrella</taxon>
    </lineage>
</organism>
<protein>
    <recommendedName>
        <fullName evidence="13">D-alanine--D-alanine ligase</fullName>
        <ecNumber evidence="13">6.3.2.4</ecNumber>
    </recommendedName>
    <alternativeName>
        <fullName evidence="13">D-Ala-D-Ala ligase</fullName>
    </alternativeName>
    <alternativeName>
        <fullName evidence="13">D-alanylalanine synthetase</fullName>
    </alternativeName>
</protein>
<evidence type="ECO:0000256" key="4">
    <source>
        <dbReference type="ARBA" id="ARBA00022723"/>
    </source>
</evidence>
<evidence type="ECO:0000256" key="5">
    <source>
        <dbReference type="ARBA" id="ARBA00022741"/>
    </source>
</evidence>
<dbReference type="SUPFAM" id="SSF56059">
    <property type="entry name" value="Glutathione synthetase ATP-binding domain-like"/>
    <property type="match status" value="1"/>
</dbReference>
<dbReference type="EC" id="6.3.2.4" evidence="13"/>
<feature type="binding site" evidence="15">
    <location>
        <begin position="200"/>
        <end position="201"/>
    </location>
    <ligand>
        <name>ATP</name>
        <dbReference type="ChEBI" id="CHEBI:30616"/>
    </ligand>
</feature>
<dbReference type="PANTHER" id="PTHR23132:SF25">
    <property type="entry name" value="D-ALANINE--D-ALANINE LIGASE A"/>
    <property type="match status" value="1"/>
</dbReference>
<evidence type="ECO:0000313" key="20">
    <source>
        <dbReference type="Proteomes" id="UP000220251"/>
    </source>
</evidence>
<dbReference type="SUPFAM" id="SSF52440">
    <property type="entry name" value="PreATP-grasp domain"/>
    <property type="match status" value="1"/>
</dbReference>
<dbReference type="GO" id="GO:0008360">
    <property type="term" value="P:regulation of cell shape"/>
    <property type="evidence" value="ECO:0007669"/>
    <property type="project" value="UniProtKB-KW"/>
</dbReference>
<feature type="active site" evidence="14">
    <location>
        <position position="200"/>
    </location>
</feature>
<evidence type="ECO:0000256" key="15">
    <source>
        <dbReference type="PIRSR" id="PIRSR039102-2"/>
    </source>
</evidence>
<comment type="catalytic activity">
    <reaction evidence="12 13">
        <text>2 D-alanine + ATP = D-alanyl-D-alanine + ADP + phosphate + H(+)</text>
        <dbReference type="Rhea" id="RHEA:11224"/>
        <dbReference type="ChEBI" id="CHEBI:15378"/>
        <dbReference type="ChEBI" id="CHEBI:30616"/>
        <dbReference type="ChEBI" id="CHEBI:43474"/>
        <dbReference type="ChEBI" id="CHEBI:57416"/>
        <dbReference type="ChEBI" id="CHEBI:57822"/>
        <dbReference type="ChEBI" id="CHEBI:456216"/>
        <dbReference type="EC" id="6.3.2.4"/>
    </reaction>
</comment>
<keyword evidence="4 16" id="KW-0479">Metal-binding</keyword>
<name>A0A0H5DTW3_9BACT</name>
<keyword evidence="3 13" id="KW-0436">Ligase</keyword>
<comment type="similarity">
    <text evidence="2 13">Belongs to the D-alanine--D-alanine ligase family.</text>
</comment>
<dbReference type="GO" id="GO:0005524">
    <property type="term" value="F:ATP binding"/>
    <property type="evidence" value="ECO:0007669"/>
    <property type="project" value="UniProtKB-UniRule"/>
</dbReference>
<reference evidence="20" key="1">
    <citation type="submission" date="2015-06" db="EMBL/GenBank/DDBJ databases">
        <authorList>
            <person name="Bertelli C."/>
        </authorList>
    </citation>
    <scope>NUCLEOTIDE SEQUENCE [LARGE SCALE GENOMIC DNA]</scope>
    <source>
        <strain evidence="20">CRIB-30</strain>
    </source>
</reference>
<evidence type="ECO:0000256" key="1">
    <source>
        <dbReference type="ARBA" id="ARBA00001936"/>
    </source>
</evidence>
<dbReference type="InterPro" id="IPR011095">
    <property type="entry name" value="Dala_Dala_lig_C"/>
</dbReference>
<comment type="function">
    <text evidence="13">Cell wall formation.</text>
</comment>
<feature type="binding site" evidence="16">
    <location>
        <position position="324"/>
    </location>
    <ligand>
        <name>Mg(2+)</name>
        <dbReference type="ChEBI" id="CHEBI:18420"/>
        <label>1</label>
    </ligand>
</feature>
<gene>
    <name evidence="13 19" type="primary">ddl</name>
    <name evidence="19" type="ORF">ELAC_2007</name>
</gene>
<evidence type="ECO:0000256" key="12">
    <source>
        <dbReference type="ARBA" id="ARBA00047614"/>
    </source>
</evidence>